<dbReference type="InterPro" id="IPR003141">
    <property type="entry name" value="Pol/His_phosphatase_N"/>
</dbReference>
<dbReference type="PANTHER" id="PTHR42924">
    <property type="entry name" value="EXONUCLEASE"/>
    <property type="match status" value="1"/>
</dbReference>
<accession>A0A6A8GEL3</accession>
<feature type="domain" description="Polymerase/histidinol phosphatase N-terminal" evidence="1">
    <location>
        <begin position="8"/>
        <end position="72"/>
    </location>
</feature>
<evidence type="ECO:0000259" key="1">
    <source>
        <dbReference type="SMART" id="SM00481"/>
    </source>
</evidence>
<evidence type="ECO:0000313" key="3">
    <source>
        <dbReference type="Proteomes" id="UP000439022"/>
    </source>
</evidence>
<dbReference type="AlphaFoldDB" id="A0A6A8GEL3"/>
<dbReference type="Gene3D" id="3.20.20.140">
    <property type="entry name" value="Metal-dependent hydrolases"/>
    <property type="match status" value="1"/>
</dbReference>
<protein>
    <submittedName>
        <fullName evidence="2">PHP domain-containing protein</fullName>
    </submittedName>
</protein>
<dbReference type="SMART" id="SM00481">
    <property type="entry name" value="POLIIIAc"/>
    <property type="match status" value="1"/>
</dbReference>
<comment type="caution">
    <text evidence="2">The sequence shown here is derived from an EMBL/GenBank/DDBJ whole genome shotgun (WGS) entry which is preliminary data.</text>
</comment>
<dbReference type="PANTHER" id="PTHR42924:SF18">
    <property type="entry name" value="POLYMERASE_HISTIDINOL PHOSPHATASE N-TERMINAL DOMAIN-CONTAINING PROTEIN"/>
    <property type="match status" value="1"/>
</dbReference>
<organism evidence="2 3">
    <name type="scientific">Haloferax litoreum</name>
    <dbReference type="NCBI Taxonomy" id="2666140"/>
    <lineage>
        <taxon>Archaea</taxon>
        <taxon>Methanobacteriati</taxon>
        <taxon>Methanobacteriota</taxon>
        <taxon>Stenosarchaea group</taxon>
        <taxon>Halobacteria</taxon>
        <taxon>Halobacteriales</taxon>
        <taxon>Haloferacaceae</taxon>
        <taxon>Haloferax</taxon>
    </lineage>
</organism>
<name>A0A6A8GEL3_9EURY</name>
<dbReference type="InterPro" id="IPR016195">
    <property type="entry name" value="Pol/histidinol_Pase-like"/>
</dbReference>
<dbReference type="Proteomes" id="UP000439022">
    <property type="component" value="Unassembled WGS sequence"/>
</dbReference>
<dbReference type="RefSeq" id="WP_151161901.1">
    <property type="nucleotide sequence ID" value="NZ_WKJO01000001.1"/>
</dbReference>
<dbReference type="GO" id="GO:0004534">
    <property type="term" value="F:5'-3' RNA exonuclease activity"/>
    <property type="evidence" value="ECO:0007669"/>
    <property type="project" value="TreeGrafter"/>
</dbReference>
<sequence length="264" mass="28647">MHDDPPVADLHLHTTASDGRLTTDRLPDAARAGGVDVVAVTDHDRYHPELDAPVVERDGVAIVHGIELRVDAGERRVDLLGYGVERRAGLTAEVERLQQNRVERARKIVEYVEETTGVHLDIDLHDGIGRPHIAHAIDTSDAPYDYQGAFDELIGADGPCYVPRDLPSFDHGVGVLNDACAVVGLAHPFRYRDPAGALSLCADLDAVERYYPYGYETDESLVDDAIEKFDLFATGGSDAHDETLGRAGPPESAYSQFAGEIPGL</sequence>
<gene>
    <name evidence="2" type="ORF">GJR96_04865</name>
</gene>
<dbReference type="SUPFAM" id="SSF89550">
    <property type="entry name" value="PHP domain-like"/>
    <property type="match status" value="1"/>
</dbReference>
<keyword evidence="3" id="KW-1185">Reference proteome</keyword>
<dbReference type="Gene3D" id="1.10.150.650">
    <property type="match status" value="1"/>
</dbReference>
<dbReference type="EMBL" id="WKJO01000001">
    <property type="protein sequence ID" value="MRX21291.1"/>
    <property type="molecule type" value="Genomic_DNA"/>
</dbReference>
<reference evidence="2 3" key="1">
    <citation type="submission" date="2019-11" db="EMBL/GenBank/DDBJ databases">
        <title>Whole genome sequence of Haloferax sp. MBLA0076.</title>
        <authorList>
            <person name="Seo M.-J."/>
            <person name="Cho E.-S."/>
        </authorList>
    </citation>
    <scope>NUCLEOTIDE SEQUENCE [LARGE SCALE GENOMIC DNA]</scope>
    <source>
        <strain evidence="2 3">MBLA0076</strain>
    </source>
</reference>
<proteinExistence type="predicted"/>
<dbReference type="InterPro" id="IPR052018">
    <property type="entry name" value="PHP_domain"/>
</dbReference>
<dbReference type="GO" id="GO:0035312">
    <property type="term" value="F:5'-3' DNA exonuclease activity"/>
    <property type="evidence" value="ECO:0007669"/>
    <property type="project" value="TreeGrafter"/>
</dbReference>
<evidence type="ECO:0000313" key="2">
    <source>
        <dbReference type="EMBL" id="MRX21291.1"/>
    </source>
</evidence>